<feature type="region of interest" description="Disordered" evidence="10">
    <location>
        <begin position="1"/>
        <end position="23"/>
    </location>
</feature>
<organism evidence="11 12">
    <name type="scientific">Marchantia polymorpha subsp. ruderalis</name>
    <dbReference type="NCBI Taxonomy" id="1480154"/>
    <lineage>
        <taxon>Eukaryota</taxon>
        <taxon>Viridiplantae</taxon>
        <taxon>Streptophyta</taxon>
        <taxon>Embryophyta</taxon>
        <taxon>Marchantiophyta</taxon>
        <taxon>Marchantiopsida</taxon>
        <taxon>Marchantiidae</taxon>
        <taxon>Marchantiales</taxon>
        <taxon>Marchantiaceae</taxon>
        <taxon>Marchantia</taxon>
    </lineage>
</organism>
<evidence type="ECO:0000256" key="8">
    <source>
        <dbReference type="ARBA" id="ARBA00045608"/>
    </source>
</evidence>
<keyword evidence="5 9" id="KW-0256">Endoplasmic reticulum</keyword>
<evidence type="ECO:0000256" key="7">
    <source>
        <dbReference type="ARBA" id="ARBA00023136"/>
    </source>
</evidence>
<dbReference type="GO" id="GO:0008233">
    <property type="term" value="F:peptidase activity"/>
    <property type="evidence" value="ECO:0007669"/>
    <property type="project" value="UniProtKB-UniRule"/>
</dbReference>
<gene>
    <name evidence="11" type="ORF">AXG93_1130s1410</name>
</gene>
<keyword evidence="12" id="KW-1185">Reference proteome</keyword>
<dbReference type="InterPro" id="IPR009582">
    <property type="entry name" value="Spc2/SPCS2"/>
</dbReference>
<evidence type="ECO:0000256" key="10">
    <source>
        <dbReference type="SAM" id="MobiDB-lite"/>
    </source>
</evidence>
<comment type="function">
    <text evidence="8 9">Component of the signal peptidase complex (SPC) which catalyzes the cleavage of N-terminal signal sequences from nascent proteins as they are translocated into the lumen of the endoplasmic reticulum. Enhances the enzymatic activity of SPC and facilitates the interactions between different components of the translocation site.</text>
</comment>
<dbReference type="Pfam" id="PF06703">
    <property type="entry name" value="SPC25"/>
    <property type="match status" value="2"/>
</dbReference>
<dbReference type="GO" id="GO:0045047">
    <property type="term" value="P:protein targeting to ER"/>
    <property type="evidence" value="ECO:0007669"/>
    <property type="project" value="TreeGrafter"/>
</dbReference>
<feature type="transmembrane region" description="Helical" evidence="9">
    <location>
        <begin position="61"/>
        <end position="79"/>
    </location>
</feature>
<dbReference type="AlphaFoldDB" id="A0A176VG12"/>
<accession>A0A176VG12</accession>
<dbReference type="GO" id="GO:0006465">
    <property type="term" value="P:signal peptide processing"/>
    <property type="evidence" value="ECO:0007669"/>
    <property type="project" value="UniProtKB-UniRule"/>
</dbReference>
<evidence type="ECO:0000313" key="12">
    <source>
        <dbReference type="Proteomes" id="UP000077202"/>
    </source>
</evidence>
<comment type="caution">
    <text evidence="11">The sequence shown here is derived from an EMBL/GenBank/DDBJ whole genome shotgun (WGS) entry which is preliminary data.</text>
</comment>
<evidence type="ECO:0000256" key="6">
    <source>
        <dbReference type="ARBA" id="ARBA00022989"/>
    </source>
</evidence>
<dbReference type="EMBL" id="LVLJ01003744">
    <property type="protein sequence ID" value="OAE19888.1"/>
    <property type="molecule type" value="Genomic_DNA"/>
</dbReference>
<reference evidence="11" key="1">
    <citation type="submission" date="2016-03" db="EMBL/GenBank/DDBJ databases">
        <title>Mechanisms controlling the formation of the plant cell surface in tip-growing cells are functionally conserved among land plants.</title>
        <authorList>
            <person name="Honkanen S."/>
            <person name="Jones V.A."/>
            <person name="Morieri G."/>
            <person name="Champion C."/>
            <person name="Hetherington A.J."/>
            <person name="Kelly S."/>
            <person name="Saint-Marcoux D."/>
            <person name="Proust H."/>
            <person name="Prescott H."/>
            <person name="Dolan L."/>
        </authorList>
    </citation>
    <scope>NUCLEOTIDE SEQUENCE [LARGE SCALE GENOMIC DNA]</scope>
    <source>
        <tissue evidence="11">Whole gametophyte</tissue>
    </source>
</reference>
<dbReference type="PANTHER" id="PTHR13085">
    <property type="entry name" value="MICROSOMAL SIGNAL PEPTIDASE 25 KDA SUBUNIT"/>
    <property type="match status" value="1"/>
</dbReference>
<comment type="caution">
    <text evidence="9">Lacks conserved residue(s) required for the propagation of feature annotation.</text>
</comment>
<evidence type="ECO:0000256" key="2">
    <source>
        <dbReference type="ARBA" id="ARBA00007324"/>
    </source>
</evidence>
<protein>
    <recommendedName>
        <fullName evidence="3 9">Signal peptidase complex subunit 2</fullName>
    </recommendedName>
</protein>
<sequence>MMAADKEQAKKSGEKEEVVKEEKPKTINHNDHYSIKRVLDDAVSEVVLGRGYEENVNLSNVKMAIGLITCAIALAAQFYPKKFPENKTFLIGCIILYPFNLFISDSFSTTGLALSSKLPRYSDLYTLRIESSDPQSIAAHPPVEFTKSVTKWFTKSGVFLECVFWDDVEKLVDGYNSDIKESRDLSGSESMESSSLYNSSTIELSPLLR</sequence>
<keyword evidence="6 9" id="KW-1133">Transmembrane helix</keyword>
<evidence type="ECO:0000256" key="4">
    <source>
        <dbReference type="ARBA" id="ARBA00022692"/>
    </source>
</evidence>
<keyword evidence="4 9" id="KW-0812">Transmembrane</keyword>
<dbReference type="GO" id="GO:0005787">
    <property type="term" value="C:signal peptidase complex"/>
    <property type="evidence" value="ECO:0007669"/>
    <property type="project" value="UniProtKB-UniRule"/>
</dbReference>
<proteinExistence type="inferred from homology"/>
<evidence type="ECO:0000313" key="11">
    <source>
        <dbReference type="EMBL" id="OAE19888.1"/>
    </source>
</evidence>
<comment type="subcellular location">
    <subcellularLocation>
        <location evidence="1 9">Endoplasmic reticulum membrane</location>
        <topology evidence="1 9">Multi-pass membrane protein</topology>
    </subcellularLocation>
</comment>
<evidence type="ECO:0000256" key="3">
    <source>
        <dbReference type="ARBA" id="ARBA00017057"/>
    </source>
</evidence>
<evidence type="ECO:0000256" key="5">
    <source>
        <dbReference type="ARBA" id="ARBA00022824"/>
    </source>
</evidence>
<keyword evidence="7 9" id="KW-0472">Membrane</keyword>
<dbReference type="PANTHER" id="PTHR13085:SF0">
    <property type="entry name" value="SIGNAL PEPTIDASE COMPLEX SUBUNIT 2"/>
    <property type="match status" value="1"/>
</dbReference>
<evidence type="ECO:0000256" key="1">
    <source>
        <dbReference type="ARBA" id="ARBA00004477"/>
    </source>
</evidence>
<evidence type="ECO:0000256" key="9">
    <source>
        <dbReference type="RuleBase" id="RU368033"/>
    </source>
</evidence>
<name>A0A176VG12_MARPO</name>
<comment type="similarity">
    <text evidence="2 9">Belongs to the SPCS2 family.</text>
</comment>
<dbReference type="Proteomes" id="UP000077202">
    <property type="component" value="Unassembled WGS sequence"/>
</dbReference>